<evidence type="ECO:0000313" key="3">
    <source>
        <dbReference type="Proteomes" id="UP000031368"/>
    </source>
</evidence>
<keyword evidence="1" id="KW-0812">Transmembrane</keyword>
<gene>
    <name evidence="2" type="ORF">RGR602_CH01307</name>
</gene>
<keyword evidence="3" id="KW-1185">Reference proteome</keyword>
<proteinExistence type="predicted"/>
<dbReference type="EMBL" id="CP006877">
    <property type="protein sequence ID" value="AJD40664.1"/>
    <property type="molecule type" value="Genomic_DNA"/>
</dbReference>
<dbReference type="AlphaFoldDB" id="A0A0B4WYB2"/>
<evidence type="ECO:0000256" key="1">
    <source>
        <dbReference type="SAM" id="Phobius"/>
    </source>
</evidence>
<dbReference type="Proteomes" id="UP000031368">
    <property type="component" value="Chromosome"/>
</dbReference>
<evidence type="ECO:0000313" key="2">
    <source>
        <dbReference type="EMBL" id="AJD40664.1"/>
    </source>
</evidence>
<name>A0A0B4WYB2_9HYPH</name>
<keyword evidence="1" id="KW-0472">Membrane</keyword>
<accession>A0A0B4WYB2</accession>
<reference evidence="2 3" key="1">
    <citation type="submission" date="2013-11" db="EMBL/GenBank/DDBJ databases">
        <title>Complete genome sequence of Rhizobium gallicum bv. gallicum R602.</title>
        <authorList>
            <person name="Bustos P."/>
            <person name="Santamaria R.I."/>
            <person name="Lozano L."/>
            <person name="Acosta J.L."/>
            <person name="Ormeno-Orrillo E."/>
            <person name="Rogel M.A."/>
            <person name="Romero D."/>
            <person name="Cevallos M.A."/>
            <person name="Martinez-Romero E."/>
            <person name="Gonzalez V."/>
        </authorList>
    </citation>
    <scope>NUCLEOTIDE SEQUENCE [LARGE SCALE GENOMIC DNA]</scope>
    <source>
        <strain evidence="2 3">R602</strain>
    </source>
</reference>
<protein>
    <submittedName>
        <fullName evidence="2">Uncharacterized protein</fullName>
    </submittedName>
</protein>
<keyword evidence="1" id="KW-1133">Transmembrane helix</keyword>
<organism evidence="2 3">
    <name type="scientific">Rhizobium gallicum bv. gallicum R602sp</name>
    <dbReference type="NCBI Taxonomy" id="1041138"/>
    <lineage>
        <taxon>Bacteria</taxon>
        <taxon>Pseudomonadati</taxon>
        <taxon>Pseudomonadota</taxon>
        <taxon>Alphaproteobacteria</taxon>
        <taxon>Hyphomicrobiales</taxon>
        <taxon>Rhizobiaceae</taxon>
        <taxon>Rhizobium/Agrobacterium group</taxon>
        <taxon>Rhizobium</taxon>
    </lineage>
</organism>
<dbReference type="KEGG" id="rga:RGR602_CH01307"/>
<sequence>MSFRIFLKPNASIEAAFRVWGWTGSQTAPPSRRSSDFLAWNMARLLQPVFVKLAARRVFDVVIGIVMSLLAISLLVRFLRPA</sequence>
<dbReference type="HOGENOM" id="CLU_2555881_0_0_5"/>
<feature type="transmembrane region" description="Helical" evidence="1">
    <location>
        <begin position="58"/>
        <end position="79"/>
    </location>
</feature>